<reference evidence="1 2" key="1">
    <citation type="journal article" date="2018" name="Genome Announc.">
        <title>Complete genomes of two Megasphaera elsdenii strains, NCIMB 702410 and ATCC 25940.</title>
        <authorList>
            <person name="Hatmaker E.A."/>
            <person name="O'Dell K."/>
            <person name="Riley L.A."/>
            <person name="Klingeman D.M."/>
            <person name="Guss A.M."/>
        </authorList>
    </citation>
    <scope>NUCLEOTIDE SEQUENCE [LARGE SCALE GENOMIC DNA]</scope>
    <source>
        <strain evidence="1 2">NCIMB702410</strain>
    </source>
</reference>
<evidence type="ECO:0000313" key="2">
    <source>
        <dbReference type="Proteomes" id="UP000238358"/>
    </source>
</evidence>
<dbReference type="RefSeq" id="WP_027894688.1">
    <property type="nucleotide sequence ID" value="NZ_AP031433.1"/>
</dbReference>
<dbReference type="GO" id="GO:0006089">
    <property type="term" value="P:lactate metabolic process"/>
    <property type="evidence" value="ECO:0007669"/>
    <property type="project" value="TreeGrafter"/>
</dbReference>
<name>A0A2S0M534_MEGEL</name>
<protein>
    <submittedName>
        <fullName evidence="1">Lactate dehydrogenase</fullName>
    </submittedName>
</protein>
<dbReference type="Proteomes" id="UP000238358">
    <property type="component" value="Chromosome"/>
</dbReference>
<gene>
    <name evidence="1" type="ORF">C6Y28_02365</name>
</gene>
<dbReference type="PANTHER" id="PTHR43128:SF16">
    <property type="entry name" value="L-LACTATE DEHYDROGENASE"/>
    <property type="match status" value="1"/>
</dbReference>
<sequence length="331" mass="35638">MKTLNKWIHDLPADIGASAMPLDRAPQLARKARVHIVALGDVGTTMLIGLLLAGQDVIASVGMCDINEKNLARLEMEMNQIRYPFAGQEGCPDPVLPAVTVVGEEDVFDCDVFIFCASKGVPPVGAGGDVRMAQLEANRSLIAHYAGLARQAGFGGQVCIVSDPVDPLCRAFLTESGLHPAQIQGYGLGVMHARACYYAKKNPRFAHYLTEGRAFGPHGADLVIADSLEDYDDALSRELTDLVVHANVAVRDLGYKPYIAPALSSAALSIILTLRGQWHYGSVYLGDASKGAFFGVKNRVAGGQVTYEDVCACPALYERWKRAYTALSRLV</sequence>
<dbReference type="PANTHER" id="PTHR43128">
    <property type="entry name" value="L-2-HYDROXYCARBOXYLATE DEHYDROGENASE (NAD(P)(+))"/>
    <property type="match status" value="1"/>
</dbReference>
<dbReference type="AlphaFoldDB" id="A0A2S0M534"/>
<organism evidence="1 2">
    <name type="scientific">Megasphaera elsdenii</name>
    <dbReference type="NCBI Taxonomy" id="907"/>
    <lineage>
        <taxon>Bacteria</taxon>
        <taxon>Bacillati</taxon>
        <taxon>Bacillota</taxon>
        <taxon>Negativicutes</taxon>
        <taxon>Veillonellales</taxon>
        <taxon>Veillonellaceae</taxon>
        <taxon>Megasphaera</taxon>
    </lineage>
</organism>
<dbReference type="OrthoDB" id="1704578at2"/>
<dbReference type="Gene3D" id="3.40.50.720">
    <property type="entry name" value="NAD(P)-binding Rossmann-like Domain"/>
    <property type="match status" value="1"/>
</dbReference>
<proteinExistence type="predicted"/>
<accession>A0A2S0M534</accession>
<dbReference type="InterPro" id="IPR036291">
    <property type="entry name" value="NAD(P)-bd_dom_sf"/>
</dbReference>
<dbReference type="EMBL" id="CP027569">
    <property type="protein sequence ID" value="AVO26551.1"/>
    <property type="molecule type" value="Genomic_DNA"/>
</dbReference>
<dbReference type="GO" id="GO:0004459">
    <property type="term" value="F:L-lactate dehydrogenase (NAD+) activity"/>
    <property type="evidence" value="ECO:0007669"/>
    <property type="project" value="TreeGrafter"/>
</dbReference>
<dbReference type="SUPFAM" id="SSF51735">
    <property type="entry name" value="NAD(P)-binding Rossmann-fold domains"/>
    <property type="match status" value="1"/>
</dbReference>
<evidence type="ECO:0000313" key="1">
    <source>
        <dbReference type="EMBL" id="AVO26551.1"/>
    </source>
</evidence>